<gene>
    <name evidence="1" type="ORF">MNB_SV-9-401</name>
</gene>
<accession>A0A1W1C904</accession>
<sequence>MTIQSLIDLTDGSLQNEPTIQEIEGATVFPSKIEDGDLFISSNQEDIETALSRGAFAIIYDDDNIKIVNKDIAWIKVQSIQDASFKLLRYVMLEKEASFFLLNEHENSFLKMILLQKSNITFISNDWRKAFEQILNSAKKLFVGTDKELMKRIKPDVKRLKSDVDGYIVDDSLFKTTFKVNGYIYQDKELAPFHIEHILKVVNFCEENELPYSPDRVKYTKHFTPIFIDGSLNPTNSSKSEKVAIFTDNLQDINRAREYIKFKGTWIKSIVITPPKTKVENITRPHWFETEDEVKDFLMNLHFNYAFIYSLDRTIQHTIKREYSLF</sequence>
<evidence type="ECO:0000313" key="1">
    <source>
        <dbReference type="EMBL" id="SFV62202.1"/>
    </source>
</evidence>
<name>A0A1W1C904_9ZZZZ</name>
<proteinExistence type="predicted"/>
<reference evidence="1" key="1">
    <citation type="submission" date="2016-10" db="EMBL/GenBank/DDBJ databases">
        <authorList>
            <person name="de Groot N.N."/>
        </authorList>
    </citation>
    <scope>NUCLEOTIDE SEQUENCE</scope>
</reference>
<dbReference type="EMBL" id="FPHG01000051">
    <property type="protein sequence ID" value="SFV62202.1"/>
    <property type="molecule type" value="Genomic_DNA"/>
</dbReference>
<organism evidence="1">
    <name type="scientific">hydrothermal vent metagenome</name>
    <dbReference type="NCBI Taxonomy" id="652676"/>
    <lineage>
        <taxon>unclassified sequences</taxon>
        <taxon>metagenomes</taxon>
        <taxon>ecological metagenomes</taxon>
    </lineage>
</organism>
<protein>
    <submittedName>
        <fullName evidence="1">Uncharacterized protein</fullName>
    </submittedName>
</protein>
<dbReference type="AlphaFoldDB" id="A0A1W1C904"/>